<feature type="domain" description="Metallo-beta-lactamase" evidence="5">
    <location>
        <begin position="20"/>
        <end position="208"/>
    </location>
</feature>
<evidence type="ECO:0000256" key="4">
    <source>
        <dbReference type="ARBA" id="ARBA00022833"/>
    </source>
</evidence>
<dbReference type="EMBL" id="LWSG01000003">
    <property type="protein sequence ID" value="OAS88479.1"/>
    <property type="molecule type" value="Genomic_DNA"/>
</dbReference>
<keyword evidence="2" id="KW-0479">Metal-binding</keyword>
<dbReference type="CDD" id="cd06262">
    <property type="entry name" value="metallo-hydrolase-like_MBL-fold"/>
    <property type="match status" value="1"/>
</dbReference>
<dbReference type="Pfam" id="PF00753">
    <property type="entry name" value="Lactamase_B"/>
    <property type="match status" value="1"/>
</dbReference>
<protein>
    <submittedName>
        <fullName evidence="6">MBL fold metallo-hydrolase</fullName>
    </submittedName>
</protein>
<dbReference type="Proteomes" id="UP000078534">
    <property type="component" value="Unassembled WGS sequence"/>
</dbReference>
<accession>A0A179T5J0</accession>
<dbReference type="PANTHER" id="PTHR46233">
    <property type="entry name" value="HYDROXYACYLGLUTATHIONE HYDROLASE GLOC"/>
    <property type="match status" value="1"/>
</dbReference>
<dbReference type="AlphaFoldDB" id="A0A179T5J0"/>
<dbReference type="Gene3D" id="3.60.15.10">
    <property type="entry name" value="Ribonuclease Z/Hydroxyacylglutathione hydrolase-like"/>
    <property type="match status" value="1"/>
</dbReference>
<dbReference type="SMART" id="SM00849">
    <property type="entry name" value="Lactamase_B"/>
    <property type="match status" value="1"/>
</dbReference>
<reference evidence="7" key="1">
    <citation type="submission" date="2016-04" db="EMBL/GenBank/DDBJ databases">
        <authorList>
            <person name="Lyu Z."/>
            <person name="Lyu W."/>
        </authorList>
    </citation>
    <scope>NUCLEOTIDE SEQUENCE [LARGE SCALE GENOMIC DNA]</scope>
    <source>
        <strain evidence="7">C44</strain>
    </source>
</reference>
<evidence type="ECO:0000256" key="1">
    <source>
        <dbReference type="ARBA" id="ARBA00001947"/>
    </source>
</evidence>
<comment type="caution">
    <text evidence="6">The sequence shown here is derived from an EMBL/GenBank/DDBJ whole genome shotgun (WGS) entry which is preliminary data.</text>
</comment>
<dbReference type="STRING" id="152268.A6K24_15600"/>
<dbReference type="OrthoDB" id="420651at2"/>
<dbReference type="SUPFAM" id="SSF56281">
    <property type="entry name" value="Metallo-hydrolase/oxidoreductase"/>
    <property type="match status" value="1"/>
</dbReference>
<dbReference type="InterPro" id="IPR036866">
    <property type="entry name" value="RibonucZ/Hydroxyglut_hydro"/>
</dbReference>
<comment type="cofactor">
    <cofactor evidence="1">
        <name>Zn(2+)</name>
        <dbReference type="ChEBI" id="CHEBI:29105"/>
    </cofactor>
</comment>
<evidence type="ECO:0000256" key="2">
    <source>
        <dbReference type="ARBA" id="ARBA00022723"/>
    </source>
</evidence>
<evidence type="ECO:0000256" key="3">
    <source>
        <dbReference type="ARBA" id="ARBA00022801"/>
    </source>
</evidence>
<gene>
    <name evidence="6" type="ORF">A6K24_15600</name>
</gene>
<evidence type="ECO:0000313" key="7">
    <source>
        <dbReference type="Proteomes" id="UP000078534"/>
    </source>
</evidence>
<keyword evidence="4" id="KW-0862">Zinc</keyword>
<organism evidence="6 7">
    <name type="scientific">Metabacillus litoralis</name>
    <dbReference type="NCBI Taxonomy" id="152268"/>
    <lineage>
        <taxon>Bacteria</taxon>
        <taxon>Bacillati</taxon>
        <taxon>Bacillota</taxon>
        <taxon>Bacilli</taxon>
        <taxon>Bacillales</taxon>
        <taxon>Bacillaceae</taxon>
        <taxon>Metabacillus</taxon>
    </lineage>
</organism>
<evidence type="ECO:0000313" key="6">
    <source>
        <dbReference type="EMBL" id="OAS88479.1"/>
    </source>
</evidence>
<keyword evidence="7" id="KW-1185">Reference proteome</keyword>
<evidence type="ECO:0000259" key="5">
    <source>
        <dbReference type="SMART" id="SM00849"/>
    </source>
</evidence>
<sequence length="296" mass="33940">MKKLGPILIVEGPNNSKVPYSRSLYINCSEKVLIDTGAEPQELMKINEQYGVNLIINTHYHPDHTQHNHLFKHAKKWINPIEYYTSLTIDGVAKNNGIYQEWGSEGAKLWQENIPKEWIQSLSEIDGTYAYEKEYSFGGVDVIFLHTPGHTKGFSCPYFPKLGIVYTGDYDMTSFGPWYNGTDGSIDDFIKSGQRLLNIDADIFITGHQKGVFSKAEFKDAMMNFLSIIDMRDEIIQQYVQQGMNFEELTSIGIFYPRKALEHKLLKTWERGGVRKHLHRLGYTVENATIKLLCAK</sequence>
<dbReference type="GO" id="GO:0016787">
    <property type="term" value="F:hydrolase activity"/>
    <property type="evidence" value="ECO:0007669"/>
    <property type="project" value="UniProtKB-KW"/>
</dbReference>
<dbReference type="InterPro" id="IPR051453">
    <property type="entry name" value="MBL_Glyoxalase_II"/>
</dbReference>
<proteinExistence type="predicted"/>
<dbReference type="InterPro" id="IPR001279">
    <property type="entry name" value="Metallo-B-lactamas"/>
</dbReference>
<dbReference type="PANTHER" id="PTHR46233:SF3">
    <property type="entry name" value="HYDROXYACYLGLUTATHIONE HYDROLASE GLOC"/>
    <property type="match status" value="1"/>
</dbReference>
<dbReference type="RefSeq" id="WP_066327088.1">
    <property type="nucleotide sequence ID" value="NZ_LWSG01000003.1"/>
</dbReference>
<name>A0A179T5J0_9BACI</name>
<dbReference type="GO" id="GO:0046872">
    <property type="term" value="F:metal ion binding"/>
    <property type="evidence" value="ECO:0007669"/>
    <property type="project" value="UniProtKB-KW"/>
</dbReference>
<keyword evidence="3 6" id="KW-0378">Hydrolase</keyword>